<evidence type="ECO:0000256" key="1">
    <source>
        <dbReference type="SAM" id="MobiDB-lite"/>
    </source>
</evidence>
<keyword evidence="3" id="KW-1185">Reference proteome</keyword>
<gene>
    <name evidence="2" type="ORF">Tco_0624892</name>
</gene>
<organism evidence="2 3">
    <name type="scientific">Tanacetum coccineum</name>
    <dbReference type="NCBI Taxonomy" id="301880"/>
    <lineage>
        <taxon>Eukaryota</taxon>
        <taxon>Viridiplantae</taxon>
        <taxon>Streptophyta</taxon>
        <taxon>Embryophyta</taxon>
        <taxon>Tracheophyta</taxon>
        <taxon>Spermatophyta</taxon>
        <taxon>Magnoliopsida</taxon>
        <taxon>eudicotyledons</taxon>
        <taxon>Gunneridae</taxon>
        <taxon>Pentapetalae</taxon>
        <taxon>asterids</taxon>
        <taxon>campanulids</taxon>
        <taxon>Asterales</taxon>
        <taxon>Asteraceae</taxon>
        <taxon>Asteroideae</taxon>
        <taxon>Anthemideae</taxon>
        <taxon>Anthemidinae</taxon>
        <taxon>Tanacetum</taxon>
    </lineage>
</organism>
<dbReference type="Proteomes" id="UP001151760">
    <property type="component" value="Unassembled WGS sequence"/>
</dbReference>
<evidence type="ECO:0000313" key="3">
    <source>
        <dbReference type="Proteomes" id="UP001151760"/>
    </source>
</evidence>
<evidence type="ECO:0000313" key="2">
    <source>
        <dbReference type="EMBL" id="GJS51530.1"/>
    </source>
</evidence>
<sequence length="387" mass="42650">MIGGGVLMPFEVEVAPVTLFYISFLSDLVVKADLNSRIQHFEHTTYGCSSTNGDRELEFLANGGRRSPWLMGDTRYVRSKSSVTPQARKDLLEYMGKRKQIGEMGRNPHRRQGQRSGMQDPAPDPLSQSRQGQLKHGPALRLKHGPTLVSELIYKPFKCRLIDRAATWLLDRVRSYGYPRVHVQARQCSKPMFWLSSDGGYEVTRWVRKSVGVVAAKDLSAEGLTETSQTTNKAADTSVRNSDAGSKEENGIPPAVVPTGTSEEKQVAADSLGDVGSKVQQEIGKEFAAMMASGTVRATEAAALAPAGPTTCMGYLEHRGTKHALQKMTLVKAERYLENVDGLPNTCEVIEEEQSVKVNQADGEKSSKGRQRVCPLKSMLRLLLWNL</sequence>
<reference evidence="2" key="2">
    <citation type="submission" date="2022-01" db="EMBL/GenBank/DDBJ databases">
        <authorList>
            <person name="Yamashiro T."/>
            <person name="Shiraishi A."/>
            <person name="Satake H."/>
            <person name="Nakayama K."/>
        </authorList>
    </citation>
    <scope>NUCLEOTIDE SEQUENCE</scope>
</reference>
<accession>A0ABQ4WFA3</accession>
<feature type="compositionally biased region" description="Polar residues" evidence="1">
    <location>
        <begin position="225"/>
        <end position="244"/>
    </location>
</feature>
<proteinExistence type="predicted"/>
<protein>
    <submittedName>
        <fullName evidence="2">Uncharacterized protein</fullName>
    </submittedName>
</protein>
<reference evidence="2" key="1">
    <citation type="journal article" date="2022" name="Int. J. Mol. Sci.">
        <title>Draft Genome of Tanacetum Coccineum: Genomic Comparison of Closely Related Tanacetum-Family Plants.</title>
        <authorList>
            <person name="Yamashiro T."/>
            <person name="Shiraishi A."/>
            <person name="Nakayama K."/>
            <person name="Satake H."/>
        </authorList>
    </citation>
    <scope>NUCLEOTIDE SEQUENCE</scope>
</reference>
<feature type="region of interest" description="Disordered" evidence="1">
    <location>
        <begin position="98"/>
        <end position="141"/>
    </location>
</feature>
<comment type="caution">
    <text evidence="2">The sequence shown here is derived from an EMBL/GenBank/DDBJ whole genome shotgun (WGS) entry which is preliminary data.</text>
</comment>
<feature type="region of interest" description="Disordered" evidence="1">
    <location>
        <begin position="222"/>
        <end position="263"/>
    </location>
</feature>
<dbReference type="EMBL" id="BQNB010008593">
    <property type="protein sequence ID" value="GJS51530.1"/>
    <property type="molecule type" value="Genomic_DNA"/>
</dbReference>
<name>A0ABQ4WFA3_9ASTR</name>